<name>A0A151NTM0_ALLMI</name>
<accession>A0A151NTM0</accession>
<protein>
    <submittedName>
        <fullName evidence="2">Uncharacterized protein</fullName>
    </submittedName>
</protein>
<sequence>MGFPLIGILALQTLLGNAAVEELNNYSTENFLNISGTFRYDYYFDNITLSYYEYHLEEDITNGTEALPQCNFSILVLLSFVHFLLQHFPFLH</sequence>
<evidence type="ECO:0000313" key="2">
    <source>
        <dbReference type="EMBL" id="KYO39929.1"/>
    </source>
</evidence>
<keyword evidence="3" id="KW-1185">Reference proteome</keyword>
<feature type="signal peptide" evidence="1">
    <location>
        <begin position="1"/>
        <end position="18"/>
    </location>
</feature>
<dbReference type="AlphaFoldDB" id="A0A151NTM0"/>
<feature type="chain" id="PRO_5007586352" evidence="1">
    <location>
        <begin position="19"/>
        <end position="92"/>
    </location>
</feature>
<reference evidence="2 3" key="1">
    <citation type="journal article" date="2012" name="Genome Biol.">
        <title>Sequencing three crocodilian genomes to illuminate the evolution of archosaurs and amniotes.</title>
        <authorList>
            <person name="St John J.A."/>
            <person name="Braun E.L."/>
            <person name="Isberg S.R."/>
            <person name="Miles L.G."/>
            <person name="Chong A.Y."/>
            <person name="Gongora J."/>
            <person name="Dalzell P."/>
            <person name="Moran C."/>
            <person name="Bed'hom B."/>
            <person name="Abzhanov A."/>
            <person name="Burgess S.C."/>
            <person name="Cooksey A.M."/>
            <person name="Castoe T.A."/>
            <person name="Crawford N.G."/>
            <person name="Densmore L.D."/>
            <person name="Drew J.C."/>
            <person name="Edwards S.V."/>
            <person name="Faircloth B.C."/>
            <person name="Fujita M.K."/>
            <person name="Greenwold M.J."/>
            <person name="Hoffmann F.G."/>
            <person name="Howard J.M."/>
            <person name="Iguchi T."/>
            <person name="Janes D.E."/>
            <person name="Khan S.Y."/>
            <person name="Kohno S."/>
            <person name="de Koning A.J."/>
            <person name="Lance S.L."/>
            <person name="McCarthy F.M."/>
            <person name="McCormack J.E."/>
            <person name="Merchant M.E."/>
            <person name="Peterson D.G."/>
            <person name="Pollock D.D."/>
            <person name="Pourmand N."/>
            <person name="Raney B.J."/>
            <person name="Roessler K.A."/>
            <person name="Sanford J.R."/>
            <person name="Sawyer R.H."/>
            <person name="Schmidt C.J."/>
            <person name="Triplett E.W."/>
            <person name="Tuberville T.D."/>
            <person name="Venegas-Anaya M."/>
            <person name="Howard J.T."/>
            <person name="Jarvis E.D."/>
            <person name="Guillette L.J.Jr."/>
            <person name="Glenn T.C."/>
            <person name="Green R.E."/>
            <person name="Ray D.A."/>
        </authorList>
    </citation>
    <scope>NUCLEOTIDE SEQUENCE [LARGE SCALE GENOMIC DNA]</scope>
    <source>
        <strain evidence="2">KSC_2009_1</strain>
    </source>
</reference>
<keyword evidence="1" id="KW-0732">Signal</keyword>
<organism evidence="2 3">
    <name type="scientific">Alligator mississippiensis</name>
    <name type="common">American alligator</name>
    <dbReference type="NCBI Taxonomy" id="8496"/>
    <lineage>
        <taxon>Eukaryota</taxon>
        <taxon>Metazoa</taxon>
        <taxon>Chordata</taxon>
        <taxon>Craniata</taxon>
        <taxon>Vertebrata</taxon>
        <taxon>Euteleostomi</taxon>
        <taxon>Archelosauria</taxon>
        <taxon>Archosauria</taxon>
        <taxon>Crocodylia</taxon>
        <taxon>Alligatoridae</taxon>
        <taxon>Alligatorinae</taxon>
        <taxon>Alligator</taxon>
    </lineage>
</organism>
<dbReference type="Proteomes" id="UP000050525">
    <property type="component" value="Unassembled WGS sequence"/>
</dbReference>
<proteinExistence type="predicted"/>
<evidence type="ECO:0000256" key="1">
    <source>
        <dbReference type="SAM" id="SignalP"/>
    </source>
</evidence>
<evidence type="ECO:0000313" key="3">
    <source>
        <dbReference type="Proteomes" id="UP000050525"/>
    </source>
</evidence>
<gene>
    <name evidence="2" type="ORF">Y1Q_0004438</name>
</gene>
<dbReference type="EMBL" id="AKHW03002142">
    <property type="protein sequence ID" value="KYO39929.1"/>
    <property type="molecule type" value="Genomic_DNA"/>
</dbReference>
<comment type="caution">
    <text evidence="2">The sequence shown here is derived from an EMBL/GenBank/DDBJ whole genome shotgun (WGS) entry which is preliminary data.</text>
</comment>